<keyword evidence="2" id="KW-0808">Transferase</keyword>
<dbReference type="CDD" id="cd00761">
    <property type="entry name" value="Glyco_tranf_GTA_type"/>
    <property type="match status" value="1"/>
</dbReference>
<dbReference type="InterPro" id="IPR029044">
    <property type="entry name" value="Nucleotide-diphossugar_trans"/>
</dbReference>
<sequence>MNQILSIIVPSYNAEATLGATLESVVRQDFQDWEVIIVNDGSTDRTEEIALKWVSKDSRFKYFFKQNEGLGKARNFGIDKSKGKFILPLDSDNLLIKDFAKDAIAVFEKKQDVGVVYGDAEYFGERNGLWKVPQYNFKKMLVDNFIDACAIYRKELWQKVGGYDVNMPFQGNEDWEFWLALGAIDVSFYHLNKITFKYFVSKTSMIRSFTSEMHYSNNDYIFKKYSNHYKKHYVDLWLLLEKKERDYFNKLKSKKFVIDLFLTTFFRFSIFGRYKKNN</sequence>
<gene>
    <name evidence="2" type="ORF">NU08_3052</name>
</gene>
<dbReference type="GO" id="GO:0016740">
    <property type="term" value="F:transferase activity"/>
    <property type="evidence" value="ECO:0007669"/>
    <property type="project" value="UniProtKB-KW"/>
</dbReference>
<protein>
    <submittedName>
        <fullName evidence="2">Glycosyl transferase family protein</fullName>
    </submittedName>
</protein>
<proteinExistence type="predicted"/>
<reference evidence="2 3" key="1">
    <citation type="submission" date="2014-12" db="EMBL/GenBank/DDBJ databases">
        <title>Genome sequence of Flavobacterium anhuiense RCM74.</title>
        <authorList>
            <person name="Kim J.F."/>
            <person name="Song J.Y."/>
            <person name="Kwak M.-J."/>
            <person name="Lee S.-W."/>
        </authorList>
    </citation>
    <scope>NUCLEOTIDE SEQUENCE [LARGE SCALE GENOMIC DNA]</scope>
    <source>
        <strain evidence="2 3">RCM74</strain>
    </source>
</reference>
<comment type="caution">
    <text evidence="2">The sequence shown here is derived from an EMBL/GenBank/DDBJ whole genome shotgun (WGS) entry which is preliminary data.</text>
</comment>
<evidence type="ECO:0000313" key="3">
    <source>
        <dbReference type="Proteomes" id="UP000290433"/>
    </source>
</evidence>
<dbReference type="SUPFAM" id="SSF53448">
    <property type="entry name" value="Nucleotide-diphospho-sugar transferases"/>
    <property type="match status" value="1"/>
</dbReference>
<dbReference type="AlphaFoldDB" id="A0A444VVV6"/>
<dbReference type="OrthoDB" id="597270at2"/>
<dbReference type="PANTHER" id="PTHR43685">
    <property type="entry name" value="GLYCOSYLTRANSFERASE"/>
    <property type="match status" value="1"/>
</dbReference>
<dbReference type="Proteomes" id="UP000290433">
    <property type="component" value="Unassembled WGS sequence"/>
</dbReference>
<name>A0A444VVV6_9FLAO</name>
<dbReference type="RefSeq" id="WP_129747923.1">
    <property type="nucleotide sequence ID" value="NZ_JUIV01000012.1"/>
</dbReference>
<evidence type="ECO:0000259" key="1">
    <source>
        <dbReference type="Pfam" id="PF00535"/>
    </source>
</evidence>
<organism evidence="2 3">
    <name type="scientific">Flavobacterium anhuiense</name>
    <dbReference type="NCBI Taxonomy" id="459526"/>
    <lineage>
        <taxon>Bacteria</taxon>
        <taxon>Pseudomonadati</taxon>
        <taxon>Bacteroidota</taxon>
        <taxon>Flavobacteriia</taxon>
        <taxon>Flavobacteriales</taxon>
        <taxon>Flavobacteriaceae</taxon>
        <taxon>Flavobacterium</taxon>
    </lineage>
</organism>
<accession>A0A444VVV6</accession>
<dbReference type="InterPro" id="IPR001173">
    <property type="entry name" value="Glyco_trans_2-like"/>
</dbReference>
<dbReference type="Pfam" id="PF00535">
    <property type="entry name" value="Glycos_transf_2"/>
    <property type="match status" value="1"/>
</dbReference>
<dbReference type="PANTHER" id="PTHR43685:SF2">
    <property type="entry name" value="GLYCOSYLTRANSFERASE 2-LIKE DOMAIN-CONTAINING PROTEIN"/>
    <property type="match status" value="1"/>
</dbReference>
<dbReference type="InterPro" id="IPR050834">
    <property type="entry name" value="Glycosyltransf_2"/>
</dbReference>
<dbReference type="Gene3D" id="3.90.550.10">
    <property type="entry name" value="Spore Coat Polysaccharide Biosynthesis Protein SpsA, Chain A"/>
    <property type="match status" value="1"/>
</dbReference>
<dbReference type="EMBL" id="JUIV01000012">
    <property type="protein sequence ID" value="RYJ37838.1"/>
    <property type="molecule type" value="Genomic_DNA"/>
</dbReference>
<evidence type="ECO:0000313" key="2">
    <source>
        <dbReference type="EMBL" id="RYJ37838.1"/>
    </source>
</evidence>
<feature type="domain" description="Glycosyltransferase 2-like" evidence="1">
    <location>
        <begin position="6"/>
        <end position="149"/>
    </location>
</feature>